<evidence type="ECO:0000313" key="1">
    <source>
        <dbReference type="EMBL" id="SBT01526.1"/>
    </source>
</evidence>
<dbReference type="AlphaFoldDB" id="A0A1A8XB79"/>
<dbReference type="Proteomes" id="UP000078597">
    <property type="component" value="Unassembled WGS sequence"/>
</dbReference>
<dbReference type="EMBL" id="FLQW01007101">
    <property type="protein sequence ID" value="SBT01526.1"/>
    <property type="molecule type" value="Genomic_DNA"/>
</dbReference>
<gene>
    <name evidence="1" type="ORF">PMALA_082110</name>
</gene>
<accession>A0A1A8XB79</accession>
<evidence type="ECO:0000313" key="2">
    <source>
        <dbReference type="Proteomes" id="UP000078597"/>
    </source>
</evidence>
<sequence>MLINGRCREKYERCNLCAFEEDEEPRVPEQLQLLRPIKDDHYYLYKIGCMLQNNMKKGGSIDILISDPDGASNTGYCGFLNDWSYKKNIIYIN</sequence>
<proteinExistence type="predicted"/>
<reference evidence="2" key="1">
    <citation type="submission" date="2016-05" db="EMBL/GenBank/DDBJ databases">
        <authorList>
            <person name="Naeem Raeece"/>
        </authorList>
    </citation>
    <scope>NUCLEOTIDE SEQUENCE [LARGE SCALE GENOMIC DNA]</scope>
</reference>
<organism evidence="1 2">
    <name type="scientific">Plasmodium malariae</name>
    <dbReference type="NCBI Taxonomy" id="5858"/>
    <lineage>
        <taxon>Eukaryota</taxon>
        <taxon>Sar</taxon>
        <taxon>Alveolata</taxon>
        <taxon>Apicomplexa</taxon>
        <taxon>Aconoidasida</taxon>
        <taxon>Haemosporida</taxon>
        <taxon>Plasmodiidae</taxon>
        <taxon>Plasmodium</taxon>
        <taxon>Plasmodium (Plasmodium)</taxon>
    </lineage>
</organism>
<name>A0A1A8XB79_PLAMA</name>
<protein>
    <submittedName>
        <fullName evidence="1">Uncharacterized protein</fullName>
    </submittedName>
</protein>